<dbReference type="OrthoDB" id="2756463at2"/>
<evidence type="ECO:0000313" key="2">
    <source>
        <dbReference type="Proteomes" id="UP000249890"/>
    </source>
</evidence>
<name>A0A2Z2KSL0_9BACL</name>
<dbReference type="EMBL" id="CP021780">
    <property type="protein sequence ID" value="ASA22168.1"/>
    <property type="molecule type" value="Genomic_DNA"/>
</dbReference>
<dbReference type="RefSeq" id="WP_087916170.1">
    <property type="nucleotide sequence ID" value="NZ_CP021780.1"/>
</dbReference>
<keyword evidence="2" id="KW-1185">Reference proteome</keyword>
<dbReference type="KEGG" id="pdh:B9T62_16110"/>
<proteinExistence type="predicted"/>
<accession>A0A2Z2KSL0</accession>
<organism evidence="1 2">
    <name type="scientific">Paenibacillus donghaensis</name>
    <dbReference type="NCBI Taxonomy" id="414771"/>
    <lineage>
        <taxon>Bacteria</taxon>
        <taxon>Bacillati</taxon>
        <taxon>Bacillota</taxon>
        <taxon>Bacilli</taxon>
        <taxon>Bacillales</taxon>
        <taxon>Paenibacillaceae</taxon>
        <taxon>Paenibacillus</taxon>
    </lineage>
</organism>
<sequence length="555" mass="62395">MEDLTDERDFYKERQLEIMQKVALEAERRPLLDSGLWFHDDVRNNFYYASYLFAAAVDEELALPFDRAAAKEKAEAVLKETLLLQNRQPGTKLYGHWPLGLNPLPREAEPHELPVEIMGSLLAYFCKRYNSLFNAGLRVAMNTAMGHIYRSDFFRKPLTTFGHHEAKYTAAKLIFGQMFEDAELREDGKQSLEETLKQIKQSGMPEYGSLPWFWHWVQAFTCAWELETDTEVKSELAAMLDHLWEERADVYLKGAWVGPHSRGWPHDVPADGNPLHDYVQFGDFPLPPAIPRTEYAGFLFYEAPAQVRALALDRKVPTEVTKVTQKIVPGTAAALPLLHTYAYITEEFAAGGMWERVEEFDNEQLRWAYSLPLTGQEGANQLFFFHPGEGWRPGDLRHQSPYSEVLFHRSAVLALYPVPQGDEDTIIGVLPSGTWLQQDRAIYGLAGQAYFAIFLSHDYGLKAREGYTEVTAAGMPGGVVVEALGVKEAMLQGISGLESFAEMMSAKAPRFETVGTLQVAYNSIDGASLQLIASAGDEPQALLDGTPITLEHYTV</sequence>
<evidence type="ECO:0000313" key="1">
    <source>
        <dbReference type="EMBL" id="ASA22168.1"/>
    </source>
</evidence>
<protein>
    <submittedName>
        <fullName evidence="1">Uncharacterized protein</fullName>
    </submittedName>
</protein>
<dbReference type="AlphaFoldDB" id="A0A2Z2KSL0"/>
<dbReference type="Proteomes" id="UP000249890">
    <property type="component" value="Chromosome"/>
</dbReference>
<gene>
    <name evidence="1" type="ORF">B9T62_16110</name>
</gene>
<reference evidence="1 2" key="1">
    <citation type="submission" date="2017-06" db="EMBL/GenBank/DDBJ databases">
        <title>Complete genome sequence of Paenibacillus donghaensis KCTC 13049T isolated from East Sea sediment, South Korea.</title>
        <authorList>
            <person name="Jung B.K."/>
            <person name="Hong S.-J."/>
            <person name="Shin J.-H."/>
        </authorList>
    </citation>
    <scope>NUCLEOTIDE SEQUENCE [LARGE SCALE GENOMIC DNA]</scope>
    <source>
        <strain evidence="1 2">KCTC 13049</strain>
    </source>
</reference>